<evidence type="ECO:0000256" key="2">
    <source>
        <dbReference type="ARBA" id="ARBA00022729"/>
    </source>
</evidence>
<evidence type="ECO:0000313" key="8">
    <source>
        <dbReference type="Proteomes" id="UP000002195"/>
    </source>
</evidence>
<keyword evidence="8" id="KW-1185">Reference proteome</keyword>
<dbReference type="Proteomes" id="UP000002195">
    <property type="component" value="Unassembled WGS sequence"/>
</dbReference>
<reference evidence="7 8" key="1">
    <citation type="journal article" date="2005" name="Nature">
        <title>The genome of the social amoeba Dictyostelium discoideum.</title>
        <authorList>
            <consortium name="The Dictyostelium discoideum Sequencing Consortium"/>
            <person name="Eichinger L."/>
            <person name="Pachebat J.A."/>
            <person name="Glockner G."/>
            <person name="Rajandream M.A."/>
            <person name="Sucgang R."/>
            <person name="Berriman M."/>
            <person name="Song J."/>
            <person name="Olsen R."/>
            <person name="Szafranski K."/>
            <person name="Xu Q."/>
            <person name="Tunggal B."/>
            <person name="Kummerfeld S."/>
            <person name="Madera M."/>
            <person name="Konfortov B.A."/>
            <person name="Rivero F."/>
            <person name="Bankier A.T."/>
            <person name="Lehmann R."/>
            <person name="Hamlin N."/>
            <person name="Davies R."/>
            <person name="Gaudet P."/>
            <person name="Fey P."/>
            <person name="Pilcher K."/>
            <person name="Chen G."/>
            <person name="Saunders D."/>
            <person name="Sodergren E."/>
            <person name="Davis P."/>
            <person name="Kerhornou A."/>
            <person name="Nie X."/>
            <person name="Hall N."/>
            <person name="Anjard C."/>
            <person name="Hemphill L."/>
            <person name="Bason N."/>
            <person name="Farbrother P."/>
            <person name="Desany B."/>
            <person name="Just E."/>
            <person name="Morio T."/>
            <person name="Rost R."/>
            <person name="Churcher C."/>
            <person name="Cooper J."/>
            <person name="Haydock S."/>
            <person name="van Driessche N."/>
            <person name="Cronin A."/>
            <person name="Goodhead I."/>
            <person name="Muzny D."/>
            <person name="Mourier T."/>
            <person name="Pain A."/>
            <person name="Lu M."/>
            <person name="Harper D."/>
            <person name="Lindsay R."/>
            <person name="Hauser H."/>
            <person name="James K."/>
            <person name="Quiles M."/>
            <person name="Madan Babu M."/>
            <person name="Saito T."/>
            <person name="Buchrieser C."/>
            <person name="Wardroper A."/>
            <person name="Felder M."/>
            <person name="Thangavelu M."/>
            <person name="Johnson D."/>
            <person name="Knights A."/>
            <person name="Loulseged H."/>
            <person name="Mungall K."/>
            <person name="Oliver K."/>
            <person name="Price C."/>
            <person name="Quail M.A."/>
            <person name="Urushihara H."/>
            <person name="Hernandez J."/>
            <person name="Rabbinowitsch E."/>
            <person name="Steffen D."/>
            <person name="Sanders M."/>
            <person name="Ma J."/>
            <person name="Kohara Y."/>
            <person name="Sharp S."/>
            <person name="Simmonds M."/>
            <person name="Spiegler S."/>
            <person name="Tivey A."/>
            <person name="Sugano S."/>
            <person name="White B."/>
            <person name="Walker D."/>
            <person name="Woodward J."/>
            <person name="Winckler T."/>
            <person name="Tanaka Y."/>
            <person name="Shaulsky G."/>
            <person name="Schleicher M."/>
            <person name="Weinstock G."/>
            <person name="Rosenthal A."/>
            <person name="Cox E.C."/>
            <person name="Chisholm R.L."/>
            <person name="Gibbs R."/>
            <person name="Loomis W.F."/>
            <person name="Platzer M."/>
            <person name="Kay R.R."/>
            <person name="Williams J."/>
            <person name="Dear P.H."/>
            <person name="Noegel A.A."/>
            <person name="Barrell B."/>
            <person name="Kuspa A."/>
        </authorList>
    </citation>
    <scope>NUCLEOTIDE SEQUENCE [LARGE SCALE GENOMIC DNA]</scope>
    <source>
        <strain evidence="7 8">AX4</strain>
    </source>
</reference>
<protein>
    <submittedName>
        <fullName evidence="7">Immunoglobulin E-set domain-containing protein</fullName>
    </submittedName>
</protein>
<dbReference type="PANTHER" id="PTHR31341">
    <property type="entry name" value="IPT/TIG DOMAIN-CONTAINING PROTEIN-RELATED-RELATED"/>
    <property type="match status" value="1"/>
</dbReference>
<dbReference type="SUPFAM" id="SSF81296">
    <property type="entry name" value="E set domains"/>
    <property type="match status" value="1"/>
</dbReference>
<comment type="subcellular location">
    <subcellularLocation>
        <location evidence="1">Membrane</location>
    </subcellularLocation>
</comment>
<dbReference type="GO" id="GO:0098742">
    <property type="term" value="P:cell-cell adhesion via plasma-membrane adhesion molecules"/>
    <property type="evidence" value="ECO:0000318"/>
    <property type="project" value="GO_Central"/>
</dbReference>
<feature type="chain" id="PRO_5004250402" evidence="6">
    <location>
        <begin position="20"/>
        <end position="871"/>
    </location>
</feature>
<dbReference type="FunCoup" id="Q552Y5">
    <property type="interactions" value="2"/>
</dbReference>
<dbReference type="PANTHER" id="PTHR31341:SF4">
    <property type="entry name" value="IPT_TIG DOMAIN-CONTAINING PROTEIN-RELATED"/>
    <property type="match status" value="1"/>
</dbReference>
<sequence length="871" mass="95807">MNLKFSFFLIVFTIVPIFCQTFFPKGFRNTENSITFDWDLNDPNYYTKWEITKADGNITEMSFQCTNNATIKSCTYTNNGTPPMNELYGISGMPCYMDGSSTEKCQGILQPSHYPTPIINSTIPSIPVDGTSITLVGSFIIFIVGNDSNYFQLSSGGIANFNSPIHLDPTQMIINIPSGCGQDSIKWPSGSKPLSFNYIAPTVTPSTLSFDGYNIIINGSNFCNKTNSILSVYLGGVLQTDKVKIKSTSIELDVSQVLYCEILYFSVTFGSNVQTLVNQAIIFSPILYNVNSVPGAIGGKITIKGIRLTTPPGIQHNTILSFESSWNVTASTPSYILCDLQPGYEKPIQLSVVVGNIMSSNNITFNYNEISIIKSTQNTNIITLYGDCFGSDNKTEIVIGGTSSVTSYQVNTYETSIIFVIPGNYAGETLVQVKAYGYTAGYYIPLQLYVTPSDAILNSPHATHFKYYFQSLDSINPKITINGETFVGDDNSKELKDDGSSTYIFNNFPGVCGVQSLQYEIGNQTYNGTVTSLQPSYANCTYSPETNITLCTGTNFGGSYFDKQVIIQFSNSTITPINITDTEFTFYTYDNYVSGHLTINSCGDSADTFYIINAVYFSNVAEGFHNNSPNDAVIVNGKFFASSGVVSIECGNKTFPKCNLIDYKTISCPVQLDGPYDQFCTLTFENKTNIPVYVSFQQPIALASNSLYLDGGELVIFGDCFYDIIDNIHIGPVQCIDSKFISSNAIACTLPPTADKHLLNQIMFINITIAGKSGGGYAFSYLTPWIQFDSTSPTADSMIIITTIIIAFAIGSIYIHFAILFHKKKNIKRVLPSGAPKQVDQRRQLTRQLTQPQFIIPQQTSSSRSNSISRY</sequence>
<dbReference type="STRING" id="44689.Q552Y5"/>
<dbReference type="GlyGen" id="Q552Y5">
    <property type="glycosylation" value="4 sites"/>
</dbReference>
<dbReference type="InterPro" id="IPR014756">
    <property type="entry name" value="Ig_E-set"/>
</dbReference>
<dbReference type="PhylomeDB" id="Q552Y5"/>
<keyword evidence="2 6" id="KW-0732">Signal</keyword>
<accession>Q552Y5</accession>
<evidence type="ECO:0000256" key="6">
    <source>
        <dbReference type="SAM" id="SignalP"/>
    </source>
</evidence>
<dbReference type="VEuPathDB" id="AmoebaDB:DDB_G0275745"/>
<dbReference type="GeneID" id="8620125"/>
<gene>
    <name evidence="7" type="primary">tgrR1</name>
    <name evidence="7" type="ORF">DDB_G0275745</name>
</gene>
<evidence type="ECO:0000256" key="5">
    <source>
        <dbReference type="SAM" id="Phobius"/>
    </source>
</evidence>
<keyword evidence="3 5" id="KW-0472">Membrane</keyword>
<dbReference type="KEGG" id="ddi:DDB_G0275745"/>
<keyword evidence="5" id="KW-1133">Transmembrane helix</keyword>
<dbReference type="InParanoid" id="Q552Y5"/>
<dbReference type="InterPro" id="IPR052014">
    <property type="entry name" value="Dictyostelium_Tiger"/>
</dbReference>
<feature type="transmembrane region" description="Helical" evidence="5">
    <location>
        <begin position="798"/>
        <end position="821"/>
    </location>
</feature>
<evidence type="ECO:0000256" key="3">
    <source>
        <dbReference type="ARBA" id="ARBA00023136"/>
    </source>
</evidence>
<dbReference type="AlphaFoldDB" id="Q552Y5"/>
<dbReference type="GO" id="GO:0009897">
    <property type="term" value="C:external side of plasma membrane"/>
    <property type="evidence" value="ECO:0000318"/>
    <property type="project" value="GO_Central"/>
</dbReference>
<dbReference type="PaxDb" id="44689-DDB0233716"/>
<organism evidence="7 8">
    <name type="scientific">Dictyostelium discoideum</name>
    <name type="common">Social amoeba</name>
    <dbReference type="NCBI Taxonomy" id="44689"/>
    <lineage>
        <taxon>Eukaryota</taxon>
        <taxon>Amoebozoa</taxon>
        <taxon>Evosea</taxon>
        <taxon>Eumycetozoa</taxon>
        <taxon>Dictyostelia</taxon>
        <taxon>Dictyosteliales</taxon>
        <taxon>Dictyosteliaceae</taxon>
        <taxon>Dictyostelium</taxon>
    </lineage>
</organism>
<comment type="caution">
    <text evidence="7">The sequence shown here is derived from an EMBL/GenBank/DDBJ whole genome shotgun (WGS) entry which is preliminary data.</text>
</comment>
<evidence type="ECO:0000313" key="7">
    <source>
        <dbReference type="EMBL" id="EAL69623.1"/>
    </source>
</evidence>
<name>Q552Y5_DICDI</name>
<dbReference type="GO" id="GO:0031152">
    <property type="term" value="P:aggregation involved in sorocarp development"/>
    <property type="evidence" value="ECO:0000318"/>
    <property type="project" value="GO_Central"/>
</dbReference>
<dbReference type="EMBL" id="AAFI02000013">
    <property type="protein sequence ID" value="EAL69623.1"/>
    <property type="molecule type" value="Genomic_DNA"/>
</dbReference>
<proteinExistence type="predicted"/>
<feature type="signal peptide" evidence="6">
    <location>
        <begin position="1"/>
        <end position="19"/>
    </location>
</feature>
<dbReference type="RefSeq" id="XP_643543.1">
    <property type="nucleotide sequence ID" value="XM_638451.1"/>
</dbReference>
<dbReference type="HOGENOM" id="CLU_009950_0_0_1"/>
<keyword evidence="5" id="KW-0812">Transmembrane</keyword>
<keyword evidence="4" id="KW-0325">Glycoprotein</keyword>
<evidence type="ECO:0000256" key="4">
    <source>
        <dbReference type="ARBA" id="ARBA00023180"/>
    </source>
</evidence>
<evidence type="ECO:0000256" key="1">
    <source>
        <dbReference type="ARBA" id="ARBA00004370"/>
    </source>
</evidence>
<dbReference type="dictyBase" id="DDB_G0275745">
    <property type="gene designation" value="tgrR1"/>
</dbReference>